<organism evidence="3 4">
    <name type="scientific">Amycolatopsis lexingtonensis</name>
    <dbReference type="NCBI Taxonomy" id="218822"/>
    <lineage>
        <taxon>Bacteria</taxon>
        <taxon>Bacillati</taxon>
        <taxon>Actinomycetota</taxon>
        <taxon>Actinomycetes</taxon>
        <taxon>Pseudonocardiales</taxon>
        <taxon>Pseudonocardiaceae</taxon>
        <taxon>Amycolatopsis</taxon>
    </lineage>
</organism>
<reference evidence="3 4" key="1">
    <citation type="submission" date="2020-10" db="EMBL/GenBank/DDBJ databases">
        <title>Sequencing the genomes of 1000 actinobacteria strains.</title>
        <authorList>
            <person name="Klenk H.-P."/>
        </authorList>
    </citation>
    <scope>NUCLEOTIDE SEQUENCE [LARGE SCALE GENOMIC DNA]</scope>
    <source>
        <strain evidence="3 4">DSM 44653</strain>
    </source>
</reference>
<evidence type="ECO:0000313" key="4">
    <source>
        <dbReference type="Proteomes" id="UP000631670"/>
    </source>
</evidence>
<dbReference type="EMBL" id="JADBEG010000001">
    <property type="protein sequence ID" value="MBE1496496.1"/>
    <property type="molecule type" value="Genomic_DNA"/>
</dbReference>
<feature type="transmembrane region" description="Helical" evidence="2">
    <location>
        <begin position="44"/>
        <end position="67"/>
    </location>
</feature>
<name>A0ABR9I006_9PSEU</name>
<comment type="caution">
    <text evidence="3">The sequence shown here is derived from an EMBL/GenBank/DDBJ whole genome shotgun (WGS) entry which is preliminary data.</text>
</comment>
<evidence type="ECO:0000256" key="2">
    <source>
        <dbReference type="SAM" id="Phobius"/>
    </source>
</evidence>
<keyword evidence="2" id="KW-0472">Membrane</keyword>
<proteinExistence type="predicted"/>
<feature type="region of interest" description="Disordered" evidence="1">
    <location>
        <begin position="1"/>
        <end position="22"/>
    </location>
</feature>
<feature type="compositionally biased region" description="Pro residues" evidence="1">
    <location>
        <begin position="1"/>
        <end position="20"/>
    </location>
</feature>
<dbReference type="Gene3D" id="2.160.20.80">
    <property type="entry name" value="E3 ubiquitin-protein ligase SopA"/>
    <property type="match status" value="1"/>
</dbReference>
<keyword evidence="4" id="KW-1185">Reference proteome</keyword>
<keyword evidence="2" id="KW-1133">Transmembrane helix</keyword>
<gene>
    <name evidence="3" type="ORF">H4696_003596</name>
</gene>
<feature type="region of interest" description="Disordered" evidence="1">
    <location>
        <begin position="183"/>
        <end position="204"/>
    </location>
</feature>
<dbReference type="InterPro" id="IPR001646">
    <property type="entry name" value="5peptide_repeat"/>
</dbReference>
<feature type="transmembrane region" description="Helical" evidence="2">
    <location>
        <begin position="79"/>
        <end position="99"/>
    </location>
</feature>
<dbReference type="Pfam" id="PF13576">
    <property type="entry name" value="Pentapeptide_3"/>
    <property type="match status" value="3"/>
</dbReference>
<dbReference type="RefSeq" id="WP_086864413.1">
    <property type="nucleotide sequence ID" value="NZ_JADBEG010000001.1"/>
</dbReference>
<evidence type="ECO:0000313" key="3">
    <source>
        <dbReference type="EMBL" id="MBE1496496.1"/>
    </source>
</evidence>
<keyword evidence="2" id="KW-0812">Transmembrane</keyword>
<dbReference type="Proteomes" id="UP000631670">
    <property type="component" value="Unassembled WGS sequence"/>
</dbReference>
<evidence type="ECO:0000256" key="1">
    <source>
        <dbReference type="SAM" id="MobiDB-lite"/>
    </source>
</evidence>
<feature type="compositionally biased region" description="Pro residues" evidence="1">
    <location>
        <begin position="189"/>
        <end position="199"/>
    </location>
</feature>
<protein>
    <submittedName>
        <fullName evidence="3">Uncharacterized protein YjbI with pentapeptide repeats</fullName>
    </submittedName>
</protein>
<sequence length="646" mass="70080">MSTQPPVPDPLEPVPPPDSPPLSLLTYRPPVAPPEELPVLSHRAMAWAGVALVVLGVGLAAGLLVAFGGGGHSDQLDAIKTAGTIVVGTGGAAALWLTARRQRTSELSLNQVRAAHAATVADAEARRITDLYGKAADQLGSPQAPARLAGLYALERLAQDNPSQRQTIVDLLCAYLRMPYAPPRREPAPRPSARPPGVPRPLLGGAARQRASLRLAPPAPRAAAPAPAEAEAEYQVRRTAQGILFRHLVHGGEDEPAATFWAGISLDLTGAVLGPANLIDCRVVAADFTGVTFTGDVWFDRTRFGLNAVFTGARFMGEAGFNHARFDHEARFGRVTFEGYARFDDADFGTSAKFDRADFRAPALFTRAKFSQEGSFTETRFGDRAEFDRARFGRCWFGGARFAGNAYFTHAEFSAYASFKEVRFGGAFTQFGNATLAGADFFTTEFGRNTDFTETRFTGDVSFNMAKFPEGVEFVRTEFAGVNFGGTRFARFAVFEEAAFGGVTRFYECRFADAADFERTRFAADVWFENTEFADLAGFREAEFGQTARFLHTRFDDVGGFARARFDGETVFDDVRFDGPVGFAGAHFARPPRIGGVWVRLVGHKRKVDVESTWPPGTVIRVPGEADALPEGWGVLELAPAEEAAE</sequence>
<accession>A0ABR9I006</accession>